<dbReference type="SUPFAM" id="SSF51735">
    <property type="entry name" value="NAD(P)-binding Rossmann-fold domains"/>
    <property type="match status" value="1"/>
</dbReference>
<dbReference type="Pfam" id="PF00106">
    <property type="entry name" value="adh_short"/>
    <property type="match status" value="1"/>
</dbReference>
<evidence type="ECO:0000313" key="1">
    <source>
        <dbReference type="EMBL" id="GIO28988.1"/>
    </source>
</evidence>
<dbReference type="RefSeq" id="WP_160041861.1">
    <property type="nucleotide sequence ID" value="NZ_BORQ01000001.1"/>
</dbReference>
<evidence type="ECO:0000313" key="2">
    <source>
        <dbReference type="Proteomes" id="UP000679779"/>
    </source>
</evidence>
<reference evidence="1" key="1">
    <citation type="submission" date="2021-03" db="EMBL/GenBank/DDBJ databases">
        <title>Antimicrobial resistance genes in bacteria isolated from Japanese honey, and their potential for conferring macrolide and lincosamide resistance in the American foulbrood pathogen Paenibacillus larvae.</title>
        <authorList>
            <person name="Okamoto M."/>
            <person name="Kumagai M."/>
            <person name="Kanamori H."/>
            <person name="Takamatsu D."/>
        </authorList>
    </citation>
    <scope>NUCLEOTIDE SEQUENCE</scope>
    <source>
        <strain evidence="1">J2TS6</strain>
    </source>
</reference>
<protein>
    <submittedName>
        <fullName evidence="1">Short-chain dehydrogenase</fullName>
    </submittedName>
</protein>
<organism evidence="1 2">
    <name type="scientific">Paenibacillus albilobatus</name>
    <dbReference type="NCBI Taxonomy" id="2716884"/>
    <lineage>
        <taxon>Bacteria</taxon>
        <taxon>Bacillati</taxon>
        <taxon>Bacillota</taxon>
        <taxon>Bacilli</taxon>
        <taxon>Bacillales</taxon>
        <taxon>Paenibacillaceae</taxon>
        <taxon>Paenibacillus</taxon>
    </lineage>
</organism>
<dbReference type="PANTHER" id="PTHR43431:SF7">
    <property type="entry name" value="OXIDOREDUCTASE, SHORT CHAIN DEHYDROGENASE_REDUCTASE FAMILY (AFU_ORTHOLOGUE AFUA_5G14000)"/>
    <property type="match status" value="1"/>
</dbReference>
<dbReference type="InterPro" id="IPR036291">
    <property type="entry name" value="NAD(P)-bd_dom_sf"/>
</dbReference>
<sequence length="228" mass="24572">MKTIVIVGAGLGLGLSLGKKFGKNGFRVVAIARNPEKLAIFESELRKLNIETQSFVADITDLAALKQAIQAAKKEFGSIDVLEFSPYAREDKFTHVLETTPQSVLDIMKSYLLAGVLSVNEVLPDMINNGSGAILFTTGVSTMFPIPYAGNAGIVGAGIRNYAANLHNELKEKGVFVGHLSIGAMIQPGTAGDPDVIAEAWYNFYEKKDHFEEIFPPGLDPTTILGEN</sequence>
<keyword evidence="2" id="KW-1185">Reference proteome</keyword>
<accession>A0A919XCN4</accession>
<name>A0A919XCN4_9BACL</name>
<dbReference type="AlphaFoldDB" id="A0A919XCN4"/>
<dbReference type="EMBL" id="BORQ01000001">
    <property type="protein sequence ID" value="GIO28988.1"/>
    <property type="molecule type" value="Genomic_DNA"/>
</dbReference>
<comment type="caution">
    <text evidence="1">The sequence shown here is derived from an EMBL/GenBank/DDBJ whole genome shotgun (WGS) entry which is preliminary data.</text>
</comment>
<dbReference type="Proteomes" id="UP000679779">
    <property type="component" value="Unassembled WGS sequence"/>
</dbReference>
<gene>
    <name evidence="1" type="ORF">J2TS6_01290</name>
</gene>
<dbReference type="PANTHER" id="PTHR43431">
    <property type="entry name" value="OXIDOREDUCTASE, SHORT CHAIN DEHYDROGENASE/REDUCTASE FAMILY (AFU_ORTHOLOGUE AFUA_5G14000)"/>
    <property type="match status" value="1"/>
</dbReference>
<dbReference type="Gene3D" id="3.40.50.720">
    <property type="entry name" value="NAD(P)-binding Rossmann-like Domain"/>
    <property type="match status" value="1"/>
</dbReference>
<proteinExistence type="predicted"/>
<dbReference type="InterPro" id="IPR002347">
    <property type="entry name" value="SDR_fam"/>
</dbReference>